<accession>A0ACB8ZHX4</accession>
<evidence type="ECO:0000313" key="1">
    <source>
        <dbReference type="EMBL" id="KAI3696926.1"/>
    </source>
</evidence>
<name>A0ACB8ZHX4_ARCLA</name>
<protein>
    <submittedName>
        <fullName evidence="1">Uncharacterized protein</fullName>
    </submittedName>
</protein>
<keyword evidence="2" id="KW-1185">Reference proteome</keyword>
<evidence type="ECO:0000313" key="2">
    <source>
        <dbReference type="Proteomes" id="UP001055879"/>
    </source>
</evidence>
<dbReference type="EMBL" id="CM042056">
    <property type="protein sequence ID" value="KAI3696926.1"/>
    <property type="molecule type" value="Genomic_DNA"/>
</dbReference>
<gene>
    <name evidence="1" type="ORF">L6452_29559</name>
</gene>
<sequence>MPEARSQIPTVVGSRRSMLAKSFITILFILIIMIGMTILVIWLTIRPKKPFYSVRGGSIHDYSLSKDNLNATYSFFLKSYNPNTRMSIYYGKMEITILFNHETIGSGVIEPWHHPKRNATIFKLDLASRNVKLSETVSRDLKLAKSTNEVVLDMKLKGRVKIKKGVWKSRYFRMQVSCVDVVAKFSNSSKGFQGALCDVDI</sequence>
<reference evidence="2" key="1">
    <citation type="journal article" date="2022" name="Mol. Ecol. Resour.">
        <title>The genomes of chicory, endive, great burdock and yacon provide insights into Asteraceae palaeo-polyploidization history and plant inulin production.</title>
        <authorList>
            <person name="Fan W."/>
            <person name="Wang S."/>
            <person name="Wang H."/>
            <person name="Wang A."/>
            <person name="Jiang F."/>
            <person name="Liu H."/>
            <person name="Zhao H."/>
            <person name="Xu D."/>
            <person name="Zhang Y."/>
        </authorList>
    </citation>
    <scope>NUCLEOTIDE SEQUENCE [LARGE SCALE GENOMIC DNA]</scope>
    <source>
        <strain evidence="2">cv. Niubang</strain>
    </source>
</reference>
<comment type="caution">
    <text evidence="1">The sequence shown here is derived from an EMBL/GenBank/DDBJ whole genome shotgun (WGS) entry which is preliminary data.</text>
</comment>
<reference evidence="1 2" key="2">
    <citation type="journal article" date="2022" name="Mol. Ecol. Resour.">
        <title>The genomes of chicory, endive, great burdock and yacon provide insights into Asteraceae paleo-polyploidization history and plant inulin production.</title>
        <authorList>
            <person name="Fan W."/>
            <person name="Wang S."/>
            <person name="Wang H."/>
            <person name="Wang A."/>
            <person name="Jiang F."/>
            <person name="Liu H."/>
            <person name="Zhao H."/>
            <person name="Xu D."/>
            <person name="Zhang Y."/>
        </authorList>
    </citation>
    <scope>NUCLEOTIDE SEQUENCE [LARGE SCALE GENOMIC DNA]</scope>
    <source>
        <strain evidence="2">cv. Niubang</strain>
    </source>
</reference>
<dbReference type="Proteomes" id="UP001055879">
    <property type="component" value="Linkage Group LG10"/>
</dbReference>
<proteinExistence type="predicted"/>
<organism evidence="1 2">
    <name type="scientific">Arctium lappa</name>
    <name type="common">Greater burdock</name>
    <name type="synonym">Lappa major</name>
    <dbReference type="NCBI Taxonomy" id="4217"/>
    <lineage>
        <taxon>Eukaryota</taxon>
        <taxon>Viridiplantae</taxon>
        <taxon>Streptophyta</taxon>
        <taxon>Embryophyta</taxon>
        <taxon>Tracheophyta</taxon>
        <taxon>Spermatophyta</taxon>
        <taxon>Magnoliopsida</taxon>
        <taxon>eudicotyledons</taxon>
        <taxon>Gunneridae</taxon>
        <taxon>Pentapetalae</taxon>
        <taxon>asterids</taxon>
        <taxon>campanulids</taxon>
        <taxon>Asterales</taxon>
        <taxon>Asteraceae</taxon>
        <taxon>Carduoideae</taxon>
        <taxon>Cardueae</taxon>
        <taxon>Arctiinae</taxon>
        <taxon>Arctium</taxon>
    </lineage>
</organism>